<proteinExistence type="inferred from homology"/>
<evidence type="ECO:0000256" key="7">
    <source>
        <dbReference type="HAMAP-Rule" id="MF_00249"/>
    </source>
</evidence>
<reference evidence="10 11" key="1">
    <citation type="submission" date="2019-02" db="EMBL/GenBank/DDBJ databases">
        <authorList>
            <person name="Manzano-Marin A."/>
            <person name="Manzano-Marin A."/>
        </authorList>
    </citation>
    <scope>NUCLEOTIDE SEQUENCE [LARGE SCALE GENOMIC DNA]</scope>
    <source>
        <strain evidence="10 11">BuCikochiana</strain>
    </source>
</reference>
<feature type="domain" description="Clp ATPase C-terminal" evidence="9">
    <location>
        <begin position="337"/>
        <end position="431"/>
    </location>
</feature>
<accession>A0A451D601</accession>
<keyword evidence="4 7" id="KW-0547">Nucleotide-binding</keyword>
<keyword evidence="5 7" id="KW-0067">ATP-binding</keyword>
<organism evidence="10 11">
    <name type="scientific">Buchnera aphidicola</name>
    <name type="common">Cinara kochiana kochiana</name>
    <dbReference type="NCBI Taxonomy" id="2518976"/>
    <lineage>
        <taxon>Bacteria</taxon>
        <taxon>Pseudomonadati</taxon>
        <taxon>Pseudomonadota</taxon>
        <taxon>Gammaproteobacteria</taxon>
        <taxon>Enterobacterales</taxon>
        <taxon>Erwiniaceae</taxon>
        <taxon>Buchnera</taxon>
    </lineage>
</organism>
<dbReference type="InterPro" id="IPR003959">
    <property type="entry name" value="ATPase_AAA_core"/>
</dbReference>
<dbReference type="InterPro" id="IPR019489">
    <property type="entry name" value="Clp_ATPase_C"/>
</dbReference>
<dbReference type="GO" id="GO:0009376">
    <property type="term" value="C:HslUV protease complex"/>
    <property type="evidence" value="ECO:0007669"/>
    <property type="project" value="UniProtKB-UniRule"/>
</dbReference>
<feature type="binding site" evidence="7">
    <location>
        <position position="257"/>
    </location>
    <ligand>
        <name>ATP</name>
        <dbReference type="ChEBI" id="CHEBI:30616"/>
    </ligand>
</feature>
<evidence type="ECO:0000256" key="5">
    <source>
        <dbReference type="ARBA" id="ARBA00022840"/>
    </source>
</evidence>
<dbReference type="SUPFAM" id="SSF52540">
    <property type="entry name" value="P-loop containing nucleoside triphosphate hydrolases"/>
    <property type="match status" value="1"/>
</dbReference>
<dbReference type="InterPro" id="IPR004491">
    <property type="entry name" value="HslU"/>
</dbReference>
<dbReference type="InterPro" id="IPR027417">
    <property type="entry name" value="P-loop_NTPase"/>
</dbReference>
<feature type="binding site" evidence="7">
    <location>
        <position position="395"/>
    </location>
    <ligand>
        <name>ATP</name>
        <dbReference type="ChEBI" id="CHEBI:30616"/>
    </ligand>
</feature>
<dbReference type="Pfam" id="PF07724">
    <property type="entry name" value="AAA_2"/>
    <property type="match status" value="1"/>
</dbReference>
<sequence>MSDMTPRKIVQELNKHIIGQENAKRAVAIALRNRWRRMQLSSELRNEITPKNILMIGPTGVGKTEIARRLAKLANAPFIKVEATKFTEVGYVGKEVDSIIRDLTELAIKMIRTENIKKNKKYAKKRAEKKILKILIPTPSDNKWETDSSVKKPDNTIQIFKQKLREGKLDNKEIEIQITAAPLGIEIMSPPGMEELTSQLQSLFQNLGGRKKNLRKLKIKDAMKLIIEEEAAKLINLEELKKQAIYSVEQNSIVFIDEIDKICKHNSSTSNSDVSREGVQRDLLPLIEGCTVSTKHGTVKTDHILFIASGAFQTSTPSDLIPELQGRLPIRVELNALTIDDFERILIEPNTSITTQYTSLIKTEGVDIIFTKKGIRKIAEAAWKINESMENIGARRLYTVLEKLMEDISFDSNEKYGQKIYINENYVSLHLDKLMENQDLSRFIL</sequence>
<dbReference type="NCBIfam" id="NF003544">
    <property type="entry name" value="PRK05201.1"/>
    <property type="match status" value="1"/>
</dbReference>
<dbReference type="GO" id="GO:0008233">
    <property type="term" value="F:peptidase activity"/>
    <property type="evidence" value="ECO:0007669"/>
    <property type="project" value="UniProtKB-KW"/>
</dbReference>
<dbReference type="AlphaFoldDB" id="A0A451D601"/>
<evidence type="ECO:0000259" key="8">
    <source>
        <dbReference type="SMART" id="SM00382"/>
    </source>
</evidence>
<comment type="function">
    <text evidence="7">ATPase subunit of a proteasome-like degradation complex; this subunit has chaperone activity. The binding of ATP and its subsequent hydrolysis by HslU are essential for unfolding of protein substrates subsequently hydrolyzed by HslV. HslU recognizes the N-terminal part of its protein substrates and unfolds these before they are guided to HslV for hydrolysis.</text>
</comment>
<keyword evidence="10" id="KW-0378">Hydrolase</keyword>
<dbReference type="RefSeq" id="WP_154028892.1">
    <property type="nucleotide sequence ID" value="NZ_LR217707.1"/>
</dbReference>
<gene>
    <name evidence="7 10" type="primary">hslU</name>
    <name evidence="10" type="ORF">BUCIKOCA2762_386</name>
</gene>
<feature type="binding site" evidence="7">
    <location>
        <begin position="60"/>
        <end position="65"/>
    </location>
    <ligand>
        <name>ATP</name>
        <dbReference type="ChEBI" id="CHEBI:30616"/>
    </ligand>
</feature>
<name>A0A451D601_9GAMM</name>
<dbReference type="Gene3D" id="1.10.8.60">
    <property type="match status" value="1"/>
</dbReference>
<feature type="binding site" evidence="7">
    <location>
        <position position="323"/>
    </location>
    <ligand>
        <name>ATP</name>
        <dbReference type="ChEBI" id="CHEBI:30616"/>
    </ligand>
</feature>
<keyword evidence="6 7" id="KW-0143">Chaperone</keyword>
<dbReference type="GO" id="GO:0043335">
    <property type="term" value="P:protein unfolding"/>
    <property type="evidence" value="ECO:0007669"/>
    <property type="project" value="UniProtKB-UniRule"/>
</dbReference>
<evidence type="ECO:0000256" key="1">
    <source>
        <dbReference type="ARBA" id="ARBA00004496"/>
    </source>
</evidence>
<dbReference type="SMART" id="SM00382">
    <property type="entry name" value="AAA"/>
    <property type="match status" value="1"/>
</dbReference>
<dbReference type="CDD" id="cd19498">
    <property type="entry name" value="RecA-like_HslU"/>
    <property type="match status" value="1"/>
</dbReference>
<evidence type="ECO:0000256" key="4">
    <source>
        <dbReference type="ARBA" id="ARBA00022741"/>
    </source>
</evidence>
<dbReference type="GO" id="GO:0016887">
    <property type="term" value="F:ATP hydrolysis activity"/>
    <property type="evidence" value="ECO:0007669"/>
    <property type="project" value="InterPro"/>
</dbReference>
<dbReference type="Pfam" id="PF00004">
    <property type="entry name" value="AAA"/>
    <property type="match status" value="1"/>
</dbReference>
<feature type="domain" description="AAA+ ATPase" evidence="8">
    <location>
        <begin position="49"/>
        <end position="334"/>
    </location>
</feature>
<evidence type="ECO:0000256" key="3">
    <source>
        <dbReference type="ARBA" id="ARBA00022490"/>
    </source>
</evidence>
<dbReference type="EMBL" id="LR217707">
    <property type="protein sequence ID" value="VFP81281.1"/>
    <property type="molecule type" value="Genomic_DNA"/>
</dbReference>
<dbReference type="GO" id="GO:0005524">
    <property type="term" value="F:ATP binding"/>
    <property type="evidence" value="ECO:0007669"/>
    <property type="project" value="UniProtKB-UniRule"/>
</dbReference>
<comment type="similarity">
    <text evidence="2 7">Belongs to the ClpX chaperone family. HslU subfamily.</text>
</comment>
<comment type="subunit">
    <text evidence="7">A double ring-shaped homohexamer of HslV is capped on each side by a ring-shaped HslU homohexamer. The assembly of the HslU/HslV complex is dependent on binding of ATP.</text>
</comment>
<keyword evidence="3 7" id="KW-0963">Cytoplasm</keyword>
<dbReference type="InterPro" id="IPR003593">
    <property type="entry name" value="AAA+_ATPase"/>
</dbReference>
<dbReference type="GO" id="GO:0036402">
    <property type="term" value="F:proteasome-activating activity"/>
    <property type="evidence" value="ECO:0007669"/>
    <property type="project" value="UniProtKB-UniRule"/>
</dbReference>
<dbReference type="SMART" id="SM01086">
    <property type="entry name" value="ClpB_D2-small"/>
    <property type="match status" value="1"/>
</dbReference>
<dbReference type="Gene3D" id="3.40.50.300">
    <property type="entry name" value="P-loop containing nucleotide triphosphate hydrolases"/>
    <property type="match status" value="2"/>
</dbReference>
<keyword evidence="10" id="KW-0645">Protease</keyword>
<evidence type="ECO:0000313" key="11">
    <source>
        <dbReference type="Proteomes" id="UP000294380"/>
    </source>
</evidence>
<feature type="binding site" evidence="7">
    <location>
        <position position="18"/>
    </location>
    <ligand>
        <name>ATP</name>
        <dbReference type="ChEBI" id="CHEBI:30616"/>
    </ligand>
</feature>
<comment type="subcellular location">
    <subcellularLocation>
        <location evidence="1 7">Cytoplasm</location>
    </subcellularLocation>
</comment>
<evidence type="ECO:0000256" key="2">
    <source>
        <dbReference type="ARBA" id="ARBA00009771"/>
    </source>
</evidence>
<evidence type="ECO:0000259" key="9">
    <source>
        <dbReference type="SMART" id="SM01086"/>
    </source>
</evidence>
<dbReference type="PANTHER" id="PTHR48102:SF3">
    <property type="entry name" value="ATP-DEPENDENT PROTEASE ATPASE SUBUNIT HSLU"/>
    <property type="match status" value="1"/>
</dbReference>
<dbReference type="Proteomes" id="UP000294380">
    <property type="component" value="Chromosome"/>
</dbReference>
<evidence type="ECO:0000313" key="10">
    <source>
        <dbReference type="EMBL" id="VFP81281.1"/>
    </source>
</evidence>
<dbReference type="OrthoDB" id="9804062at2"/>
<dbReference type="HAMAP" id="MF_00249">
    <property type="entry name" value="HslU"/>
    <property type="match status" value="1"/>
</dbReference>
<dbReference type="FunFam" id="3.40.50.300:FF:000220">
    <property type="entry name" value="ATP-dependent protease ATPase subunit HslU"/>
    <property type="match status" value="1"/>
</dbReference>
<dbReference type="NCBIfam" id="TIGR00390">
    <property type="entry name" value="hslU"/>
    <property type="match status" value="1"/>
</dbReference>
<protein>
    <recommendedName>
        <fullName evidence="7">ATP-dependent protease ATPase subunit HslU</fullName>
    </recommendedName>
    <alternativeName>
        <fullName evidence="7">Unfoldase HslU</fullName>
    </alternativeName>
</protein>
<dbReference type="InterPro" id="IPR050052">
    <property type="entry name" value="ATP-dep_Clp_protease_ClpX"/>
</dbReference>
<evidence type="ECO:0000256" key="6">
    <source>
        <dbReference type="ARBA" id="ARBA00023186"/>
    </source>
</evidence>
<dbReference type="PANTHER" id="PTHR48102">
    <property type="entry name" value="ATP-DEPENDENT CLP PROTEASE ATP-BINDING SUBUNIT CLPX-LIKE, MITOCHONDRIAL-RELATED"/>
    <property type="match status" value="1"/>
</dbReference>
<dbReference type="FunFam" id="3.40.50.300:FF:000213">
    <property type="entry name" value="ATP-dependent protease ATPase subunit HslU"/>
    <property type="match status" value="1"/>
</dbReference>